<organism evidence="1 2">
    <name type="scientific">Ectopseudomonas toyotomiensis</name>
    <dbReference type="NCBI Taxonomy" id="554344"/>
    <lineage>
        <taxon>Bacteria</taxon>
        <taxon>Pseudomonadati</taxon>
        <taxon>Pseudomonadota</taxon>
        <taxon>Gammaproteobacteria</taxon>
        <taxon>Pseudomonadales</taxon>
        <taxon>Pseudomonadaceae</taxon>
        <taxon>Ectopseudomonas</taxon>
    </lineage>
</organism>
<keyword evidence="2" id="KW-1185">Reference proteome</keyword>
<evidence type="ECO:0000313" key="2">
    <source>
        <dbReference type="Proteomes" id="UP000182025"/>
    </source>
</evidence>
<dbReference type="Proteomes" id="UP000182025">
    <property type="component" value="Unassembled WGS sequence"/>
</dbReference>
<dbReference type="RefSeq" id="WP_074915562.1">
    <property type="nucleotide sequence ID" value="NZ_FOXK01000005.1"/>
</dbReference>
<name>A0A1I5TMC7_9GAMM</name>
<dbReference type="AlphaFoldDB" id="A0A1I5TMC7"/>
<dbReference type="EMBL" id="FOXK01000005">
    <property type="protein sequence ID" value="SFP84041.1"/>
    <property type="molecule type" value="Genomic_DNA"/>
</dbReference>
<dbReference type="OrthoDB" id="6954833at2"/>
<reference evidence="2" key="1">
    <citation type="submission" date="2016-10" db="EMBL/GenBank/DDBJ databases">
        <authorList>
            <person name="Varghese N."/>
            <person name="Submissions S."/>
        </authorList>
    </citation>
    <scope>NUCLEOTIDE SEQUENCE [LARGE SCALE GENOMIC DNA]</scope>
    <source>
        <strain evidence="2">JCM 15604</strain>
    </source>
</reference>
<protein>
    <submittedName>
        <fullName evidence="1">Uncharacterized protein</fullName>
    </submittedName>
</protein>
<proteinExistence type="predicted"/>
<sequence>MLKSVRWVEDRILSLKISENKYGLAQMRKNHLMEFFGLFQDEDKWENVDLNKEQILFCLFVAENRLKPLYSSIIESETVIPNSRPIIKRMLSANLGQGLYGGAKLIELTDDYSQLPEKVIRPNLSTKDDLEIIYSHELCGMYGDPEKIRKRIQVFIESGINWDESKDFVFRGVPLPRRANE</sequence>
<accession>A0A1I5TMC7</accession>
<gene>
    <name evidence="1" type="ORF">SAMN05216177_105264</name>
</gene>
<evidence type="ECO:0000313" key="1">
    <source>
        <dbReference type="EMBL" id="SFP84041.1"/>
    </source>
</evidence>